<accession>A0ABN0J3Y7</accession>
<name>A0ABN0J3Y7_9LEPT</name>
<dbReference type="RefSeq" id="WP_004428263.1">
    <property type="nucleotide sequence ID" value="NZ_AHMH02000043.1"/>
</dbReference>
<dbReference type="InterPro" id="IPR011256">
    <property type="entry name" value="Reg_factor_effector_dom_sf"/>
</dbReference>
<gene>
    <name evidence="1" type="ORF">LEP1GSC035_1823</name>
</gene>
<dbReference type="EMBL" id="AHMH02000043">
    <property type="protein sequence ID" value="EMN01733.1"/>
    <property type="molecule type" value="Genomic_DNA"/>
</dbReference>
<protein>
    <submittedName>
        <fullName evidence="1">GyrI-like small molecule binding domain protein</fullName>
    </submittedName>
</protein>
<evidence type="ECO:0000313" key="1">
    <source>
        <dbReference type="EMBL" id="EMN01733.1"/>
    </source>
</evidence>
<dbReference type="SUPFAM" id="SSF55136">
    <property type="entry name" value="Probable bacterial effector-binding domain"/>
    <property type="match status" value="1"/>
</dbReference>
<proteinExistence type="predicted"/>
<organism evidence="1 2">
    <name type="scientific">Leptospira noguchii str. 2007001578</name>
    <dbReference type="NCBI Taxonomy" id="1049974"/>
    <lineage>
        <taxon>Bacteria</taxon>
        <taxon>Pseudomonadati</taxon>
        <taxon>Spirochaetota</taxon>
        <taxon>Spirochaetia</taxon>
        <taxon>Leptospirales</taxon>
        <taxon>Leptospiraceae</taxon>
        <taxon>Leptospira</taxon>
    </lineage>
</organism>
<sequence length="65" mass="7802">MEKIRIYLKNTLSLLKISIIEYYIFQEWLPNSGYKLKPHFELLGSKYKNNDPTSEEEVWIPIVKV</sequence>
<keyword evidence="2" id="KW-1185">Reference proteome</keyword>
<reference evidence="1 2" key="1">
    <citation type="submission" date="2013-01" db="EMBL/GenBank/DDBJ databases">
        <authorList>
            <person name="Harkins D.M."/>
            <person name="Durkin A.S."/>
            <person name="Brinkac L.M."/>
            <person name="Haft D.H."/>
            <person name="Selengut J.D."/>
            <person name="Sanka R."/>
            <person name="DePew J."/>
            <person name="Purushe J."/>
            <person name="Whelen A.C."/>
            <person name="Vinetz J.M."/>
            <person name="Sutton G.G."/>
            <person name="Nierman W.C."/>
            <person name="Fouts D.E."/>
        </authorList>
    </citation>
    <scope>NUCLEOTIDE SEQUENCE [LARGE SCALE GENOMIC DNA]</scope>
    <source>
        <strain evidence="1 2">2007001578</strain>
    </source>
</reference>
<comment type="caution">
    <text evidence="1">The sequence shown here is derived from an EMBL/GenBank/DDBJ whole genome shotgun (WGS) entry which is preliminary data.</text>
</comment>
<dbReference type="Proteomes" id="UP000012099">
    <property type="component" value="Unassembled WGS sequence"/>
</dbReference>
<evidence type="ECO:0000313" key="2">
    <source>
        <dbReference type="Proteomes" id="UP000012099"/>
    </source>
</evidence>
<dbReference type="Gene3D" id="3.20.80.10">
    <property type="entry name" value="Regulatory factor, effector binding domain"/>
    <property type="match status" value="1"/>
</dbReference>